<comment type="subcellular location">
    <subcellularLocation>
        <location evidence="1">Nucleus</location>
    </subcellularLocation>
</comment>
<dbReference type="InterPro" id="IPR012337">
    <property type="entry name" value="RNaseH-like_sf"/>
</dbReference>
<dbReference type="GO" id="GO:0003676">
    <property type="term" value="F:nucleic acid binding"/>
    <property type="evidence" value="ECO:0007669"/>
    <property type="project" value="InterPro"/>
</dbReference>
<dbReference type="InParanoid" id="D7G3Q9"/>
<dbReference type="eggNOG" id="KOG4373">
    <property type="taxonomic scope" value="Eukaryota"/>
</dbReference>
<dbReference type="GO" id="GO:0005634">
    <property type="term" value="C:nucleus"/>
    <property type="evidence" value="ECO:0007669"/>
    <property type="project" value="UniProtKB-SubCell"/>
</dbReference>
<dbReference type="PANTHER" id="PTHR13620">
    <property type="entry name" value="3-5 EXONUCLEASE"/>
    <property type="match status" value="1"/>
</dbReference>
<evidence type="ECO:0000256" key="8">
    <source>
        <dbReference type="ARBA" id="ARBA00040531"/>
    </source>
</evidence>
<evidence type="ECO:0000256" key="9">
    <source>
        <dbReference type="ARBA" id="ARBA00042761"/>
    </source>
</evidence>
<dbReference type="GO" id="GO:0006139">
    <property type="term" value="P:nucleobase-containing compound metabolic process"/>
    <property type="evidence" value="ECO:0007669"/>
    <property type="project" value="InterPro"/>
</dbReference>
<feature type="domain" description="3'-5' exonuclease" evidence="11">
    <location>
        <begin position="186"/>
        <end position="342"/>
    </location>
</feature>
<dbReference type="EMBL" id="FN649760">
    <property type="protein sequence ID" value="CBJ33586.1"/>
    <property type="molecule type" value="Genomic_DNA"/>
</dbReference>
<gene>
    <name evidence="12" type="ORF">Esi_0521_0008</name>
</gene>
<dbReference type="Pfam" id="PF01612">
    <property type="entry name" value="DNA_pol_A_exo1"/>
    <property type="match status" value="1"/>
</dbReference>
<evidence type="ECO:0000256" key="5">
    <source>
        <dbReference type="ARBA" id="ARBA00022839"/>
    </source>
</evidence>
<name>D7G3Q9_ECTSI</name>
<evidence type="ECO:0000256" key="7">
    <source>
        <dbReference type="ARBA" id="ARBA00023242"/>
    </source>
</evidence>
<keyword evidence="3" id="KW-0479">Metal-binding</keyword>
<evidence type="ECO:0000256" key="10">
    <source>
        <dbReference type="SAM" id="MobiDB-lite"/>
    </source>
</evidence>
<evidence type="ECO:0000313" key="12">
    <source>
        <dbReference type="EMBL" id="CBJ33586.1"/>
    </source>
</evidence>
<dbReference type="Proteomes" id="UP000002630">
    <property type="component" value="Unassembled WGS sequence"/>
</dbReference>
<feature type="region of interest" description="Disordered" evidence="10">
    <location>
        <begin position="488"/>
        <end position="532"/>
    </location>
</feature>
<keyword evidence="5" id="KW-0269">Exonuclease</keyword>
<dbReference type="InterPro" id="IPR002562">
    <property type="entry name" value="3'-5'_exonuclease_dom"/>
</dbReference>
<feature type="compositionally biased region" description="Low complexity" evidence="10">
    <location>
        <begin position="513"/>
        <end position="532"/>
    </location>
</feature>
<protein>
    <recommendedName>
        <fullName evidence="8">3'-5' exonuclease</fullName>
    </recommendedName>
    <alternativeName>
        <fullName evidence="9">Werner Syndrome-like exonuclease</fullName>
    </alternativeName>
</protein>
<dbReference type="InterPro" id="IPR036397">
    <property type="entry name" value="RNaseH_sf"/>
</dbReference>
<keyword evidence="2" id="KW-0540">Nuclease</keyword>
<dbReference type="SUPFAM" id="SSF53098">
    <property type="entry name" value="Ribonuclease H-like"/>
    <property type="match status" value="1"/>
</dbReference>
<reference evidence="12 13" key="1">
    <citation type="journal article" date="2010" name="Nature">
        <title>The Ectocarpus genome and the independent evolution of multicellularity in brown algae.</title>
        <authorList>
            <person name="Cock J.M."/>
            <person name="Sterck L."/>
            <person name="Rouze P."/>
            <person name="Scornet D."/>
            <person name="Allen A.E."/>
            <person name="Amoutzias G."/>
            <person name="Anthouard V."/>
            <person name="Artiguenave F."/>
            <person name="Aury J.M."/>
            <person name="Badger J.H."/>
            <person name="Beszteri B."/>
            <person name="Billiau K."/>
            <person name="Bonnet E."/>
            <person name="Bothwell J.H."/>
            <person name="Bowler C."/>
            <person name="Boyen C."/>
            <person name="Brownlee C."/>
            <person name="Carrano C.J."/>
            <person name="Charrier B."/>
            <person name="Cho G.Y."/>
            <person name="Coelho S.M."/>
            <person name="Collen J."/>
            <person name="Corre E."/>
            <person name="Da Silva C."/>
            <person name="Delage L."/>
            <person name="Delaroque N."/>
            <person name="Dittami S.M."/>
            <person name="Doulbeau S."/>
            <person name="Elias M."/>
            <person name="Farnham G."/>
            <person name="Gachon C.M."/>
            <person name="Gschloessl B."/>
            <person name="Heesch S."/>
            <person name="Jabbari K."/>
            <person name="Jubin C."/>
            <person name="Kawai H."/>
            <person name="Kimura K."/>
            <person name="Kloareg B."/>
            <person name="Kupper F.C."/>
            <person name="Lang D."/>
            <person name="Le Bail A."/>
            <person name="Leblanc C."/>
            <person name="Lerouge P."/>
            <person name="Lohr M."/>
            <person name="Lopez P.J."/>
            <person name="Martens C."/>
            <person name="Maumus F."/>
            <person name="Michel G."/>
            <person name="Miranda-Saavedra D."/>
            <person name="Morales J."/>
            <person name="Moreau H."/>
            <person name="Motomura T."/>
            <person name="Nagasato C."/>
            <person name="Napoli C.A."/>
            <person name="Nelson D.R."/>
            <person name="Nyvall-Collen P."/>
            <person name="Peters A.F."/>
            <person name="Pommier C."/>
            <person name="Potin P."/>
            <person name="Poulain J."/>
            <person name="Quesneville H."/>
            <person name="Read B."/>
            <person name="Rensing S.A."/>
            <person name="Ritter A."/>
            <person name="Rousvoal S."/>
            <person name="Samanta M."/>
            <person name="Samson G."/>
            <person name="Schroeder D.C."/>
            <person name="Segurens B."/>
            <person name="Strittmatter M."/>
            <person name="Tonon T."/>
            <person name="Tregear J.W."/>
            <person name="Valentin K."/>
            <person name="von Dassow P."/>
            <person name="Yamagishi T."/>
            <person name="Van de Peer Y."/>
            <person name="Wincker P."/>
        </authorList>
    </citation>
    <scope>NUCLEOTIDE SEQUENCE [LARGE SCALE GENOMIC DNA]</scope>
    <source>
        <strain evidence="13">Ec32 / CCAP1310/4</strain>
    </source>
</reference>
<keyword evidence="6" id="KW-0460">Magnesium</keyword>
<accession>D7G3Q9</accession>
<dbReference type="STRING" id="2880.D7G3Q9"/>
<feature type="compositionally biased region" description="Acidic residues" evidence="10">
    <location>
        <begin position="488"/>
        <end position="503"/>
    </location>
</feature>
<evidence type="ECO:0000256" key="4">
    <source>
        <dbReference type="ARBA" id="ARBA00022801"/>
    </source>
</evidence>
<keyword evidence="7" id="KW-0539">Nucleus</keyword>
<dbReference type="AlphaFoldDB" id="D7G3Q9"/>
<dbReference type="Gene3D" id="3.30.420.10">
    <property type="entry name" value="Ribonuclease H-like superfamily/Ribonuclease H"/>
    <property type="match status" value="1"/>
</dbReference>
<dbReference type="GO" id="GO:0046872">
    <property type="term" value="F:metal ion binding"/>
    <property type="evidence" value="ECO:0007669"/>
    <property type="project" value="UniProtKB-KW"/>
</dbReference>
<organism evidence="12 13">
    <name type="scientific">Ectocarpus siliculosus</name>
    <name type="common">Brown alga</name>
    <name type="synonym">Conferva siliculosa</name>
    <dbReference type="NCBI Taxonomy" id="2880"/>
    <lineage>
        <taxon>Eukaryota</taxon>
        <taxon>Sar</taxon>
        <taxon>Stramenopiles</taxon>
        <taxon>Ochrophyta</taxon>
        <taxon>PX clade</taxon>
        <taxon>Phaeophyceae</taxon>
        <taxon>Ectocarpales</taxon>
        <taxon>Ectocarpaceae</taxon>
        <taxon>Ectocarpus</taxon>
    </lineage>
</organism>
<evidence type="ECO:0000256" key="2">
    <source>
        <dbReference type="ARBA" id="ARBA00022722"/>
    </source>
</evidence>
<keyword evidence="13" id="KW-1185">Reference proteome</keyword>
<dbReference type="OrthoDB" id="48373at2759"/>
<dbReference type="PANTHER" id="PTHR13620:SF109">
    <property type="entry name" value="3'-5' EXONUCLEASE"/>
    <property type="match status" value="1"/>
</dbReference>
<evidence type="ECO:0000259" key="11">
    <source>
        <dbReference type="Pfam" id="PF01612"/>
    </source>
</evidence>
<dbReference type="InterPro" id="IPR051132">
    <property type="entry name" value="3-5_Exonuclease_domain"/>
</dbReference>
<evidence type="ECO:0000256" key="1">
    <source>
        <dbReference type="ARBA" id="ARBA00004123"/>
    </source>
</evidence>
<evidence type="ECO:0000256" key="6">
    <source>
        <dbReference type="ARBA" id="ARBA00022842"/>
    </source>
</evidence>
<proteinExistence type="predicted"/>
<sequence length="818" mass="89637">MREAYMNSYMMQYHSYVSLVNRCRRSIGGHVRAAAEEGAPDIPTFGGFGDKEGFNGAWPSDQYLRAVWHKWFYDTVVIEADGVRMTREDYLQRVGQLVDGMVLAGDASFKYAKVIRLTSAGESTKSKPIQGIFTILNEYEQAAEGGAELAALTFPEGKTGVRVFDKTAIDIAVANLVGGCATQGMVLGMDCEWEPAFNGSSERPVCTLQLALPDGTSSLFHLQRGGRGITPSTFNTNLKRLLGDLAITKVGVAVKGDGKRLQRDYDVETRGMVDLRSYARACWVDLPCRSLAGMTATALGKYLSKDAAGRFSHWSRPELTPNQIEYACLDAYAAVLLHAEIGKFKDPIFGEAPSEVPAAGTKTEEEATSLLEKWGTVLTLGGRVGTRSGGLQRVVVKVDNALKPSSFVPHDKAPPPAQDGQRRVTVKDVVDGAGFVLWDIVHVRLASAHRSFEGTPLPGGAADADAHQDDFFDAPRPAQAVYQNGGDVESDLEADSESDDDTFGESGAGADLASSEASSGGPSASGAGADAAVASQEEAGDMFFVRLDLFHALNRLSRTIKKGHGAFRPIMARLRDACFLVNRDDVLQIEKVLERRGMSPAQVQQAKDQDWSYFLRKCRRLVPPPSELLKRFDKVVQEFGNCVDNISKEVLLRPKSMKAVSLLRKHIVAGCLSDPDGVAMYYAVGKTTDGLVNYRCVRGTNDVEGYHRYLRTLLASYCASPALAQSVLLEFNFRWNLKMMVKNRGLPAELGEHYNQHLVEIIQRATELPRLLAMASRRRFSGHRREEWARPELGGGGEREGVERGRPRVVVRRSGRCR</sequence>
<dbReference type="CDD" id="cd06141">
    <property type="entry name" value="WRN_exo"/>
    <property type="match status" value="1"/>
</dbReference>
<evidence type="ECO:0000256" key="3">
    <source>
        <dbReference type="ARBA" id="ARBA00022723"/>
    </source>
</evidence>
<keyword evidence="4" id="KW-0378">Hydrolase</keyword>
<dbReference type="GO" id="GO:0008408">
    <property type="term" value="F:3'-5' exonuclease activity"/>
    <property type="evidence" value="ECO:0007669"/>
    <property type="project" value="InterPro"/>
</dbReference>
<evidence type="ECO:0000313" key="13">
    <source>
        <dbReference type="Proteomes" id="UP000002630"/>
    </source>
</evidence>